<organism evidence="1 2">
    <name type="scientific">Phormidesmis priestleyi</name>
    <dbReference type="NCBI Taxonomy" id="268141"/>
    <lineage>
        <taxon>Bacteria</taxon>
        <taxon>Bacillati</taxon>
        <taxon>Cyanobacteriota</taxon>
        <taxon>Cyanophyceae</taxon>
        <taxon>Leptolyngbyales</taxon>
        <taxon>Leptolyngbyaceae</taxon>
        <taxon>Phormidesmis</taxon>
    </lineage>
</organism>
<sequence>MSIAISGTFIERVSLIPFTERHSSSSGIEQHKVMAKPSSRQNSREFVGRYSQALKLRSL</sequence>
<dbReference type="AlphaFoldDB" id="A0A2W4ZQ45"/>
<accession>A0A2W4ZQ45</accession>
<proteinExistence type="predicted"/>
<gene>
    <name evidence="1" type="ORF">DCF15_02025</name>
</gene>
<protein>
    <submittedName>
        <fullName evidence="1">Uncharacterized protein</fullName>
    </submittedName>
</protein>
<evidence type="ECO:0000313" key="2">
    <source>
        <dbReference type="Proteomes" id="UP000249794"/>
    </source>
</evidence>
<comment type="caution">
    <text evidence="1">The sequence shown here is derived from an EMBL/GenBank/DDBJ whole genome shotgun (WGS) entry which is preliminary data.</text>
</comment>
<name>A0A2W4ZQ45_9CYAN</name>
<dbReference type="Proteomes" id="UP000249794">
    <property type="component" value="Unassembled WGS sequence"/>
</dbReference>
<reference evidence="2" key="1">
    <citation type="submission" date="2018-04" db="EMBL/GenBank/DDBJ databases">
        <authorList>
            <person name="Cornet L."/>
        </authorList>
    </citation>
    <scope>NUCLEOTIDE SEQUENCE [LARGE SCALE GENOMIC DNA]</scope>
</reference>
<reference evidence="1 2" key="2">
    <citation type="submission" date="2018-06" db="EMBL/GenBank/DDBJ databases">
        <title>Metagenomic assembly of (sub)arctic Cyanobacteria and their associated microbiome from non-axenic cultures.</title>
        <authorList>
            <person name="Baurain D."/>
        </authorList>
    </citation>
    <scope>NUCLEOTIDE SEQUENCE [LARGE SCALE GENOMIC DNA]</scope>
    <source>
        <strain evidence="1">ULC027bin1</strain>
    </source>
</reference>
<dbReference type="EMBL" id="QBMP01000010">
    <property type="protein sequence ID" value="PZO60365.1"/>
    <property type="molecule type" value="Genomic_DNA"/>
</dbReference>
<evidence type="ECO:0000313" key="1">
    <source>
        <dbReference type="EMBL" id="PZO60365.1"/>
    </source>
</evidence>